<evidence type="ECO:0000313" key="2">
    <source>
        <dbReference type="Proteomes" id="UP001596523"/>
    </source>
</evidence>
<sequence>MSTAQHLRAIDLLCSRDLRAEHRGSHLRGPGFELTELLRTTFDDGGMGEYDTVAEQYEAERDALLAPLGAKWGETHEIGLQGWQLRGGLGDEIPEPWHRLSGLAESLHVWRAGDRWLALGITYHDGPALLRLVAAATDIDPP</sequence>
<proteinExistence type="predicted"/>
<reference evidence="2" key="1">
    <citation type="journal article" date="2019" name="Int. J. Syst. Evol. Microbiol.">
        <title>The Global Catalogue of Microorganisms (GCM) 10K type strain sequencing project: providing services to taxonomists for standard genome sequencing and annotation.</title>
        <authorList>
            <consortium name="The Broad Institute Genomics Platform"/>
            <consortium name="The Broad Institute Genome Sequencing Center for Infectious Disease"/>
            <person name="Wu L."/>
            <person name="Ma J."/>
        </authorList>
    </citation>
    <scope>NUCLEOTIDE SEQUENCE [LARGE SCALE GENOMIC DNA]</scope>
    <source>
        <strain evidence="2">SYNS20</strain>
    </source>
</reference>
<name>A0ABW2JPC4_9ACTN</name>
<evidence type="ECO:0000313" key="1">
    <source>
        <dbReference type="EMBL" id="MFC7308021.1"/>
    </source>
</evidence>
<dbReference type="RefSeq" id="WP_381835614.1">
    <property type="nucleotide sequence ID" value="NZ_JBHTCF010000013.1"/>
</dbReference>
<gene>
    <name evidence="1" type="ORF">ACFQVC_27800</name>
</gene>
<accession>A0ABW2JPC4</accession>
<dbReference type="EMBL" id="JBHTCF010000013">
    <property type="protein sequence ID" value="MFC7308021.1"/>
    <property type="molecule type" value="Genomic_DNA"/>
</dbReference>
<dbReference type="Proteomes" id="UP001596523">
    <property type="component" value="Unassembled WGS sequence"/>
</dbReference>
<comment type="caution">
    <text evidence="1">The sequence shown here is derived from an EMBL/GenBank/DDBJ whole genome shotgun (WGS) entry which is preliminary data.</text>
</comment>
<organism evidence="1 2">
    <name type="scientific">Streptomyces monticola</name>
    <dbReference type="NCBI Taxonomy" id="2666263"/>
    <lineage>
        <taxon>Bacteria</taxon>
        <taxon>Bacillati</taxon>
        <taxon>Actinomycetota</taxon>
        <taxon>Actinomycetes</taxon>
        <taxon>Kitasatosporales</taxon>
        <taxon>Streptomycetaceae</taxon>
        <taxon>Streptomyces</taxon>
    </lineage>
</organism>
<protein>
    <submittedName>
        <fullName evidence="1">Uncharacterized protein</fullName>
    </submittedName>
</protein>
<keyword evidence="2" id="KW-1185">Reference proteome</keyword>